<gene>
    <name evidence="2" type="ORF">Tfont_01722</name>
</gene>
<reference evidence="2 3" key="1">
    <citation type="submission" date="2019-07" db="EMBL/GenBank/DDBJ databases">
        <title>Tepidimonas fonticaldi AT-A2 draft genome.</title>
        <authorList>
            <person name="Da Costa M.S."/>
            <person name="Froufe H.J.C."/>
            <person name="Egas C."/>
            <person name="Albuquerque L."/>
        </authorList>
    </citation>
    <scope>NUCLEOTIDE SEQUENCE [LARGE SCALE GENOMIC DNA]</scope>
    <source>
        <strain evidence="2 3">AT-A2</strain>
    </source>
</reference>
<feature type="compositionally biased region" description="Low complexity" evidence="1">
    <location>
        <begin position="404"/>
        <end position="419"/>
    </location>
</feature>
<evidence type="ECO:0000313" key="3">
    <source>
        <dbReference type="Proteomes" id="UP000316388"/>
    </source>
</evidence>
<proteinExistence type="predicted"/>
<evidence type="ECO:0000313" key="2">
    <source>
        <dbReference type="EMBL" id="TSE36768.1"/>
    </source>
</evidence>
<dbReference type="EMBL" id="VJOO01000015">
    <property type="protein sequence ID" value="TSE36768.1"/>
    <property type="molecule type" value="Genomic_DNA"/>
</dbReference>
<accession>A0A554XLS4</accession>
<feature type="compositionally biased region" description="Basic residues" evidence="1">
    <location>
        <begin position="368"/>
        <end position="378"/>
    </location>
</feature>
<feature type="region of interest" description="Disordered" evidence="1">
    <location>
        <begin position="342"/>
        <end position="419"/>
    </location>
</feature>
<dbReference type="AlphaFoldDB" id="A0A554XLS4"/>
<feature type="compositionally biased region" description="Basic residues" evidence="1">
    <location>
        <begin position="394"/>
        <end position="403"/>
    </location>
</feature>
<protein>
    <submittedName>
        <fullName evidence="2">Uncharacterized protein</fullName>
    </submittedName>
</protein>
<organism evidence="2 3">
    <name type="scientific">Tepidimonas fonticaldi</name>
    <dbReference type="NCBI Taxonomy" id="1101373"/>
    <lineage>
        <taxon>Bacteria</taxon>
        <taxon>Pseudomonadati</taxon>
        <taxon>Pseudomonadota</taxon>
        <taxon>Betaproteobacteria</taxon>
        <taxon>Burkholderiales</taxon>
        <taxon>Tepidimonas</taxon>
    </lineage>
</organism>
<evidence type="ECO:0000256" key="1">
    <source>
        <dbReference type="SAM" id="MobiDB-lite"/>
    </source>
</evidence>
<feature type="compositionally biased region" description="Low complexity" evidence="1">
    <location>
        <begin position="379"/>
        <end position="389"/>
    </location>
</feature>
<comment type="caution">
    <text evidence="2">The sequence shown here is derived from an EMBL/GenBank/DDBJ whole genome shotgun (WGS) entry which is preliminary data.</text>
</comment>
<sequence length="419" mass="45759">MPRLVRARQQLGQPALELAPVRHAGQRVVRGLVAQLARQVQRHRDVVEHQHRADQEAVAAADRRGGVQHRDALAVAALQQRVLAPRRRRLALQHLAHRIRQRLAAGLVQQAVDGGDRLPARLVRRPAGQARGHRVQVLDQPGLVGGDDAVADRGQRHLRQVALALQLQLDVLAVGDVAQYRRVERALALVEVVDRQLVERARAATRHAQLQVGDGAARQRPHDQLAHARVQRRVVEDEAGGVVLVQRGAGAVLGPELDVLVGAEGGRVAVDRDQVRVPGQEPAAIRHGAHRLARAQGGVDRVRVGQEVRRQPAQVEAGGDGLGALARHRRRDRLRRYGLPCGRGVRERWGSHERSVRPTAPASVPGRRAAHPARRRVPRSSGRGPRAAAPLPPARRRRARRRSAAAQPWAASSGRACQG</sequence>
<name>A0A554XLS4_9BURK</name>
<dbReference type="Proteomes" id="UP000316388">
    <property type="component" value="Unassembled WGS sequence"/>
</dbReference>
<feature type="compositionally biased region" description="Basic and acidic residues" evidence="1">
    <location>
        <begin position="344"/>
        <end position="356"/>
    </location>
</feature>